<organism evidence="4 5">
    <name type="scientific">Rheinheimera marina</name>
    <dbReference type="NCBI Taxonomy" id="1774958"/>
    <lineage>
        <taxon>Bacteria</taxon>
        <taxon>Pseudomonadati</taxon>
        <taxon>Pseudomonadota</taxon>
        <taxon>Gammaproteobacteria</taxon>
        <taxon>Chromatiales</taxon>
        <taxon>Chromatiaceae</taxon>
        <taxon>Rheinheimera</taxon>
    </lineage>
</organism>
<evidence type="ECO:0000313" key="4">
    <source>
        <dbReference type="EMBL" id="MFC4656643.1"/>
    </source>
</evidence>
<dbReference type="InterPro" id="IPR015797">
    <property type="entry name" value="NUDIX_hydrolase-like_dom_sf"/>
</dbReference>
<dbReference type="PANTHER" id="PTHR43046">
    <property type="entry name" value="GDP-MANNOSE MANNOSYL HYDROLASE"/>
    <property type="match status" value="1"/>
</dbReference>
<gene>
    <name evidence="4" type="ORF">ACFO3I_16610</name>
</gene>
<comment type="cofactor">
    <cofactor evidence="1">
        <name>Mg(2+)</name>
        <dbReference type="ChEBI" id="CHEBI:18420"/>
    </cofactor>
</comment>
<dbReference type="Gene3D" id="3.90.79.10">
    <property type="entry name" value="Nucleoside Triphosphate Pyrophosphohydrolase"/>
    <property type="match status" value="1"/>
</dbReference>
<dbReference type="InterPro" id="IPR020084">
    <property type="entry name" value="NUDIX_hydrolase_CS"/>
</dbReference>
<dbReference type="InterPro" id="IPR000086">
    <property type="entry name" value="NUDIX_hydrolase_dom"/>
</dbReference>
<dbReference type="RefSeq" id="WP_377335894.1">
    <property type="nucleotide sequence ID" value="NZ_JBHSGB010000017.1"/>
</dbReference>
<proteinExistence type="predicted"/>
<name>A0ABV9JQU2_9GAMM</name>
<dbReference type="PROSITE" id="PS51462">
    <property type="entry name" value="NUDIX"/>
    <property type="match status" value="1"/>
</dbReference>
<protein>
    <submittedName>
        <fullName evidence="4">NUDIX domain-containing protein</fullName>
    </submittedName>
</protein>
<dbReference type="Pfam" id="PF00293">
    <property type="entry name" value="NUDIX"/>
    <property type="match status" value="1"/>
</dbReference>
<dbReference type="SUPFAM" id="SSF55811">
    <property type="entry name" value="Nudix"/>
    <property type="match status" value="1"/>
</dbReference>
<dbReference type="Proteomes" id="UP001595962">
    <property type="component" value="Unassembled WGS sequence"/>
</dbReference>
<reference evidence="5" key="1">
    <citation type="journal article" date="2019" name="Int. J. Syst. Evol. Microbiol.">
        <title>The Global Catalogue of Microorganisms (GCM) 10K type strain sequencing project: providing services to taxonomists for standard genome sequencing and annotation.</title>
        <authorList>
            <consortium name="The Broad Institute Genomics Platform"/>
            <consortium name="The Broad Institute Genome Sequencing Center for Infectious Disease"/>
            <person name="Wu L."/>
            <person name="Ma J."/>
        </authorList>
    </citation>
    <scope>NUCLEOTIDE SEQUENCE [LARGE SCALE GENOMIC DNA]</scope>
    <source>
        <strain evidence="5">DT28</strain>
    </source>
</reference>
<evidence type="ECO:0000256" key="2">
    <source>
        <dbReference type="ARBA" id="ARBA00022801"/>
    </source>
</evidence>
<dbReference type="EMBL" id="JBHSGB010000017">
    <property type="protein sequence ID" value="MFC4656643.1"/>
    <property type="molecule type" value="Genomic_DNA"/>
</dbReference>
<keyword evidence="2" id="KW-0378">Hydrolase</keyword>
<feature type="domain" description="Nudix hydrolase" evidence="3">
    <location>
        <begin position="5"/>
        <end position="137"/>
    </location>
</feature>
<keyword evidence="5" id="KW-1185">Reference proteome</keyword>
<evidence type="ECO:0000313" key="5">
    <source>
        <dbReference type="Proteomes" id="UP001595962"/>
    </source>
</evidence>
<dbReference type="PANTHER" id="PTHR43046:SF14">
    <property type="entry name" value="MUTT_NUDIX FAMILY PROTEIN"/>
    <property type="match status" value="1"/>
</dbReference>
<accession>A0ABV9JQU2</accession>
<dbReference type="PROSITE" id="PS00893">
    <property type="entry name" value="NUDIX_BOX"/>
    <property type="match status" value="1"/>
</dbReference>
<evidence type="ECO:0000256" key="1">
    <source>
        <dbReference type="ARBA" id="ARBA00001946"/>
    </source>
</evidence>
<comment type="caution">
    <text evidence="4">The sequence shown here is derived from an EMBL/GenBank/DDBJ whole genome shotgun (WGS) entry which is preliminary data.</text>
</comment>
<sequence length="154" mass="17247">MDRSSLHLTVAAVLYYHGKFLLVEERDKNTGQRVLNQPAGHVEPGESVIAAVERELYEETGLALSPCAWLGISQLNASNGHFYVRLNFVFMPTKLPTHFQPQDNDILALHWLSPEQLKAPALPLRSPLVLHATEQFFQQSWLPLSAIQLPLAAL</sequence>
<evidence type="ECO:0000259" key="3">
    <source>
        <dbReference type="PROSITE" id="PS51462"/>
    </source>
</evidence>